<dbReference type="CDD" id="cd00145">
    <property type="entry name" value="POLBc"/>
    <property type="match status" value="1"/>
</dbReference>
<dbReference type="PROSITE" id="PS00116">
    <property type="entry name" value="DNA_POLYMERASE_B"/>
    <property type="match status" value="1"/>
</dbReference>
<evidence type="ECO:0000256" key="2">
    <source>
        <dbReference type="ARBA" id="ARBA00022679"/>
    </source>
</evidence>
<dbReference type="EC" id="2.7.7.7" evidence="7"/>
<name>A0A3G3IIR8_9ARCH</name>
<evidence type="ECO:0000256" key="6">
    <source>
        <dbReference type="ARBA" id="ARBA00049244"/>
    </source>
</evidence>
<dbReference type="InterPro" id="IPR036397">
    <property type="entry name" value="RNaseH_sf"/>
</dbReference>
<dbReference type="Gene3D" id="3.90.1600.10">
    <property type="entry name" value="Palm domain of DNA polymerase"/>
    <property type="match status" value="1"/>
</dbReference>
<dbReference type="GO" id="GO:0003887">
    <property type="term" value="F:DNA-directed DNA polymerase activity"/>
    <property type="evidence" value="ECO:0007669"/>
    <property type="project" value="UniProtKB-KW"/>
</dbReference>
<dbReference type="GO" id="GO:0006260">
    <property type="term" value="P:DNA replication"/>
    <property type="evidence" value="ECO:0007669"/>
    <property type="project" value="UniProtKB-KW"/>
</dbReference>
<evidence type="ECO:0000256" key="8">
    <source>
        <dbReference type="SAM" id="MobiDB-lite"/>
    </source>
</evidence>
<dbReference type="SUPFAM" id="SSF56672">
    <property type="entry name" value="DNA/RNA polymerases"/>
    <property type="match status" value="1"/>
</dbReference>
<accession>A0A3G3IIR8</accession>
<gene>
    <name evidence="11" type="ORF">BKD89_07470</name>
</gene>
<dbReference type="Pfam" id="PF03104">
    <property type="entry name" value="DNA_pol_B_exo1"/>
    <property type="match status" value="1"/>
</dbReference>
<dbReference type="SUPFAM" id="SSF53098">
    <property type="entry name" value="Ribonuclease H-like"/>
    <property type="match status" value="1"/>
</dbReference>
<dbReference type="InterPro" id="IPR043502">
    <property type="entry name" value="DNA/RNA_pol_sf"/>
</dbReference>
<comment type="catalytic activity">
    <reaction evidence="6 7">
        <text>DNA(n) + a 2'-deoxyribonucleoside 5'-triphosphate = DNA(n+1) + diphosphate</text>
        <dbReference type="Rhea" id="RHEA:22508"/>
        <dbReference type="Rhea" id="RHEA-COMP:17339"/>
        <dbReference type="Rhea" id="RHEA-COMP:17340"/>
        <dbReference type="ChEBI" id="CHEBI:33019"/>
        <dbReference type="ChEBI" id="CHEBI:61560"/>
        <dbReference type="ChEBI" id="CHEBI:173112"/>
        <dbReference type="EC" id="2.7.7.7"/>
    </reaction>
</comment>
<dbReference type="GeneID" id="41322293"/>
<organism evidence="11 12">
    <name type="scientific">Methanomethylophilus alvi</name>
    <dbReference type="NCBI Taxonomy" id="1291540"/>
    <lineage>
        <taxon>Archaea</taxon>
        <taxon>Methanobacteriati</taxon>
        <taxon>Thermoplasmatota</taxon>
        <taxon>Thermoplasmata</taxon>
        <taxon>Methanomassiliicoccales</taxon>
        <taxon>Methanomethylophilaceae</taxon>
        <taxon>Methanomethylophilus</taxon>
    </lineage>
</organism>
<keyword evidence="7" id="KW-0235">DNA replication</keyword>
<evidence type="ECO:0000256" key="7">
    <source>
        <dbReference type="RuleBase" id="RU000442"/>
    </source>
</evidence>
<proteinExistence type="inferred from homology"/>
<feature type="region of interest" description="Disordered" evidence="8">
    <location>
        <begin position="777"/>
        <end position="810"/>
    </location>
</feature>
<dbReference type="PRINTS" id="PR00106">
    <property type="entry name" value="DNAPOLB"/>
</dbReference>
<dbReference type="AlphaFoldDB" id="A0A3G3IIR8"/>
<evidence type="ECO:0000256" key="4">
    <source>
        <dbReference type="ARBA" id="ARBA00022932"/>
    </source>
</evidence>
<evidence type="ECO:0000259" key="9">
    <source>
        <dbReference type="Pfam" id="PF00136"/>
    </source>
</evidence>
<feature type="compositionally biased region" description="Basic and acidic residues" evidence="8">
    <location>
        <begin position="780"/>
        <end position="796"/>
    </location>
</feature>
<keyword evidence="4 7" id="KW-0239">DNA-directed DNA polymerase</keyword>
<dbReference type="Gene3D" id="1.10.132.60">
    <property type="entry name" value="DNA polymerase family B, C-terminal domain"/>
    <property type="match status" value="1"/>
</dbReference>
<evidence type="ECO:0000256" key="1">
    <source>
        <dbReference type="ARBA" id="ARBA00005755"/>
    </source>
</evidence>
<dbReference type="InterPro" id="IPR042087">
    <property type="entry name" value="DNA_pol_B_thumb"/>
</dbReference>
<dbReference type="OMA" id="FVLTRHW"/>
<evidence type="ECO:0000259" key="10">
    <source>
        <dbReference type="Pfam" id="PF03104"/>
    </source>
</evidence>
<evidence type="ECO:0000256" key="3">
    <source>
        <dbReference type="ARBA" id="ARBA00022695"/>
    </source>
</evidence>
<reference evidence="11 12" key="1">
    <citation type="submission" date="2016-10" db="EMBL/GenBank/DDBJ databases">
        <title>Complete genome of the TMA-utilizing, human hosted archaeon Methanomethylophilus alvus Gen. nov, sp. nov., strain Mx-05, derived from a pure culture.</title>
        <authorList>
            <person name="Brugere J.-F."/>
            <person name="Ben Hania W."/>
            <person name="Chaudhary P.P."/>
            <person name="Gaci N."/>
            <person name="Borrel G."/>
            <person name="Cao Van Tuat L."/>
            <person name="Fardeau M.-L."/>
            <person name="Harris H.M.B."/>
            <person name="O'Toole P.W."/>
            <person name="Ollivier B."/>
        </authorList>
    </citation>
    <scope>NUCLEOTIDE SEQUENCE [LARGE SCALE GENOMIC DNA]</scope>
    <source>
        <strain evidence="11 12">Mx-05</strain>
    </source>
</reference>
<evidence type="ECO:0000256" key="5">
    <source>
        <dbReference type="ARBA" id="ARBA00023125"/>
    </source>
</evidence>
<dbReference type="PANTHER" id="PTHR10322">
    <property type="entry name" value="DNA POLYMERASE CATALYTIC SUBUNIT"/>
    <property type="match status" value="1"/>
</dbReference>
<evidence type="ECO:0000313" key="12">
    <source>
        <dbReference type="Proteomes" id="UP000273278"/>
    </source>
</evidence>
<dbReference type="RefSeq" id="WP_015505410.1">
    <property type="nucleotide sequence ID" value="NZ_CAYAUP010000010.1"/>
</dbReference>
<dbReference type="SMART" id="SM00486">
    <property type="entry name" value="POLBc"/>
    <property type="match status" value="1"/>
</dbReference>
<keyword evidence="3 7" id="KW-0548">Nucleotidyltransferase</keyword>
<dbReference type="Gene3D" id="3.30.342.10">
    <property type="entry name" value="DNA Polymerase, chain B, domain 1"/>
    <property type="match status" value="1"/>
</dbReference>
<evidence type="ECO:0000313" key="11">
    <source>
        <dbReference type="EMBL" id="AYQ55629.1"/>
    </source>
</evidence>
<comment type="similarity">
    <text evidence="1 7">Belongs to the DNA polymerase type-B family.</text>
</comment>
<dbReference type="InterPro" id="IPR006172">
    <property type="entry name" value="DNA-dir_DNA_pol_B"/>
</dbReference>
<keyword evidence="5 7" id="KW-0238">DNA-binding</keyword>
<dbReference type="InterPro" id="IPR050240">
    <property type="entry name" value="DNA_pol_type-B"/>
</dbReference>
<dbReference type="InterPro" id="IPR006134">
    <property type="entry name" value="DNA-dir_DNA_pol_B_multi_dom"/>
</dbReference>
<dbReference type="InterPro" id="IPR023211">
    <property type="entry name" value="DNA_pol_palm_dom_sf"/>
</dbReference>
<dbReference type="Gene3D" id="1.10.287.690">
    <property type="entry name" value="Helix hairpin bin"/>
    <property type="match status" value="1"/>
</dbReference>
<dbReference type="InterPro" id="IPR017964">
    <property type="entry name" value="DNA-dir_DNA_pol_B_CS"/>
</dbReference>
<sequence>MGGTYDVRLLSASYSSDREGEPYIELFGKTRDRRSILIAAYGFKPYFFIVDPDASAEESLKTDKEIVDLAHTDLYYKGEVRDCLKITLDSPWSVPHIRNRLARRYTVLAGDIQYHDRFIYDTDMGSCIRVTGEDVDLDYCTDIKIRMEGFENIDSFDPGLKFLSFDIENSITEQTIYCICTKVEEAGEYTTPDPIYGDEKEIIRKFAELIESVDPDVITGYNIDNYDIRKIIERAEYNRMKDALPWGRDRGQPRLFSERFWRVKGRLITDAWWAVKKELRPKQETLNAVSKLILGEEKLDVDPKHMDDEWKNNRARVIEYCIQDANLALRILLTVGTIRKGMDLATVSKLPVEDVLVSGTSTLADSLLIRAADRSGVGVPMSGKRKAQRDDQIAGGYVHTMKPGLYHWVIVLDFKSMYPSLIIANNICFTTLCEDGDIVSPSGARYASPEKKRGLLPTILSGLMAQRDSIKRNMKATEDPAEHSYLDGLQAAVKIVMNTFYGVFASDFYRFTDKSIGASITAFARKNITGIIDSLEKEGHPVIYGDTDSVFILSPKHDLEGAVEFGKTQSERFSKNGMTLEFEKLMEPLFSHGMKKRYVGRIVWPEKHDDLLVRGYEIRRSDSFDLQSRMLTELFGKILDEDNEGALALVKDTIRDVMAGKVPPEDLVISRTCKGLDAYENPERMANIQAAKKMMDMGYNFIPGMKISWIVTDASTAPQEVEPFISGVPFNKKPDYRYYAGRLAQMASRITEVFGWTEADLLLGSQQKTLFDDDFIPLRPKKEGPEDVKKSTDEKIQKKKSKTVSLDQFF</sequence>
<dbReference type="EMBL" id="CP017686">
    <property type="protein sequence ID" value="AYQ55629.1"/>
    <property type="molecule type" value="Genomic_DNA"/>
</dbReference>
<feature type="domain" description="DNA-directed DNA polymerase family B multifunctional" evidence="9">
    <location>
        <begin position="351"/>
        <end position="752"/>
    </location>
</feature>
<dbReference type="PANTHER" id="PTHR10322:SF23">
    <property type="entry name" value="DNA POLYMERASE DELTA CATALYTIC SUBUNIT"/>
    <property type="match status" value="1"/>
</dbReference>
<dbReference type="GO" id="GO:0003677">
    <property type="term" value="F:DNA binding"/>
    <property type="evidence" value="ECO:0007669"/>
    <property type="project" value="UniProtKB-KW"/>
</dbReference>
<dbReference type="InterPro" id="IPR006133">
    <property type="entry name" value="DNA-dir_DNA_pol_B_exonuc"/>
</dbReference>
<protein>
    <recommendedName>
        <fullName evidence="7">DNA polymerase</fullName>
        <ecNumber evidence="7">2.7.7.7</ecNumber>
    </recommendedName>
</protein>
<dbReference type="Gene3D" id="3.30.420.10">
    <property type="entry name" value="Ribonuclease H-like superfamily/Ribonuclease H"/>
    <property type="match status" value="1"/>
</dbReference>
<feature type="domain" description="DNA-directed DNA polymerase family B exonuclease" evidence="10">
    <location>
        <begin position="175"/>
        <end position="289"/>
    </location>
</feature>
<dbReference type="Proteomes" id="UP000273278">
    <property type="component" value="Chromosome"/>
</dbReference>
<dbReference type="InterPro" id="IPR012337">
    <property type="entry name" value="RNaseH-like_sf"/>
</dbReference>
<keyword evidence="2 7" id="KW-0808">Transferase</keyword>
<dbReference type="Pfam" id="PF00136">
    <property type="entry name" value="DNA_pol_B"/>
    <property type="match status" value="1"/>
</dbReference>
<dbReference type="GO" id="GO:0000166">
    <property type="term" value="F:nucleotide binding"/>
    <property type="evidence" value="ECO:0007669"/>
    <property type="project" value="InterPro"/>
</dbReference>